<keyword evidence="15" id="KW-1185">Reference proteome</keyword>
<dbReference type="GO" id="GO:0000166">
    <property type="term" value="F:nucleotide binding"/>
    <property type="evidence" value="ECO:0007669"/>
    <property type="project" value="UniProtKB-KW"/>
</dbReference>
<keyword evidence="9" id="KW-0460">Magnesium</keyword>
<keyword evidence="3" id="KW-0820">tRNA-binding</keyword>
<dbReference type="GO" id="GO:0016779">
    <property type="term" value="F:nucleotidyltransferase activity"/>
    <property type="evidence" value="ECO:0007669"/>
    <property type="project" value="UniProtKB-KW"/>
</dbReference>
<comment type="similarity">
    <text evidence="2 12">Belongs to the tRNA nucleotidyltransferase/poly(A) polymerase family.</text>
</comment>
<dbReference type="Gene3D" id="3.30.460.10">
    <property type="entry name" value="Beta Polymerase, domain 2"/>
    <property type="match status" value="1"/>
</dbReference>
<keyword evidence="4 12" id="KW-0808">Transferase</keyword>
<keyword evidence="10 12" id="KW-0694">RNA-binding</keyword>
<evidence type="ECO:0000256" key="6">
    <source>
        <dbReference type="ARBA" id="ARBA00022695"/>
    </source>
</evidence>
<sequence length="857" mass="98209">MKIITTRPKPDFDDLAACFAAKRLYPDHEIVIEGKPESKVEKFIEEIAPHLFFYHRFEDLELESVSSLVVVGSIADNQLPVPLAPFLERCKKTLFDHLGTAVADRWDKVVSGNYGTSITLLCSILREKRLEVTPEEATFFTVALYRKTLNFSLSTTTPDDLTIGAWLLSLGASLEKVVHYQKFSLTREQRRHFQKFIDNTRVLTIKGVEVAITEAKFKTMPRGIFELIEKLWFTLGADNLIVFMRVGKGVFAVGRAKYSEIDFSEIFSGSKLSVYPNFSLAFYANTDLESVKEKVFKSLRENILSFVQVREVMSSPVRTVVSEMPVKEAAKIMENTGHSSLPVIGNGRLVGIVTLDNVRKAIKHGLKNSPVKEIMQREVLTVKATAPVSEAARKMVENGSGSVLVLDKGILAGIITKSDLMRGVLTKKSRELENLKLETSRIVSLIETNLEPDLVTMLRFLGIVGNQIGMATYVVGGFVRDLLLGRKNYDIDIVVEGDARYFAQTFGRYFEVTCVEHKEFLTTSIFFKNGLRIDVATARTEYYEEPAVLPNVEMSTIKKDLYRRDFSINAMAIKLNQEEFGLLLDFFGCKRDLEKGVIRTLYPLSFVEDPTRILRAIRFEQRFNFRIEEHTLELLKKYVAQNYLERVTGQRLRDELEKIIEEPEPIKAIKRMDELGVLNHLFPHSLVDAETLSMLKRYFNRKRSSSPKPVYILAMILLRESSPEKLDSIVKRYGFPKKFPDWIRKAMSISRELKKIIVKGEQLSYRIFFETVRKPEPEILWFIDAFLDEENSKKFQNYLQKLEKEKPKITGSILIDKFGLKEGKEIKKILDKLQLAKLEGLPDDEEESFVRRLLGRD</sequence>
<evidence type="ECO:0000256" key="1">
    <source>
        <dbReference type="ARBA" id="ARBA00001946"/>
    </source>
</evidence>
<evidence type="ECO:0000259" key="13">
    <source>
        <dbReference type="PROSITE" id="PS51371"/>
    </source>
</evidence>
<dbReference type="PROSITE" id="PS51371">
    <property type="entry name" value="CBS"/>
    <property type="match status" value="2"/>
</dbReference>
<gene>
    <name evidence="14" type="ORF">AT15_07180</name>
</gene>
<proteinExistence type="inferred from homology"/>
<dbReference type="SUPFAM" id="SSF64182">
    <property type="entry name" value="DHH phosphoesterases"/>
    <property type="match status" value="1"/>
</dbReference>
<organism evidence="14 15">
    <name type="scientific">Kosmotoga arenicorallina S304</name>
    <dbReference type="NCBI Taxonomy" id="1453497"/>
    <lineage>
        <taxon>Bacteria</taxon>
        <taxon>Thermotogati</taxon>
        <taxon>Thermotogota</taxon>
        <taxon>Thermotogae</taxon>
        <taxon>Kosmotogales</taxon>
        <taxon>Kosmotogaceae</taxon>
        <taxon>Kosmotoga</taxon>
    </lineage>
</organism>
<dbReference type="GO" id="GO:0046872">
    <property type="term" value="F:metal ion binding"/>
    <property type="evidence" value="ECO:0007669"/>
    <property type="project" value="UniProtKB-KW"/>
</dbReference>
<evidence type="ECO:0000256" key="7">
    <source>
        <dbReference type="ARBA" id="ARBA00022723"/>
    </source>
</evidence>
<dbReference type="Proteomes" id="UP000077339">
    <property type="component" value="Unassembled WGS sequence"/>
</dbReference>
<keyword evidence="6" id="KW-0548">Nucleotidyltransferase</keyword>
<dbReference type="InterPro" id="IPR002646">
    <property type="entry name" value="PolA_pol_head_dom"/>
</dbReference>
<dbReference type="GO" id="GO:0000049">
    <property type="term" value="F:tRNA binding"/>
    <property type="evidence" value="ECO:0007669"/>
    <property type="project" value="UniProtKB-KW"/>
</dbReference>
<feature type="domain" description="CBS" evidence="13">
    <location>
        <begin position="375"/>
        <end position="432"/>
    </location>
</feature>
<reference evidence="14 15" key="1">
    <citation type="submission" date="2014-02" db="EMBL/GenBank/DDBJ databases">
        <title>Kosmotoga genome sequencing.</title>
        <authorList>
            <person name="Pollo S.M."/>
            <person name="Charchuk R."/>
            <person name="Nesbo C.L."/>
        </authorList>
    </citation>
    <scope>NUCLEOTIDE SEQUENCE [LARGE SCALE GENOMIC DNA]</scope>
    <source>
        <strain evidence="14 15">S304</strain>
    </source>
</reference>
<dbReference type="CDD" id="cd04595">
    <property type="entry name" value="CBS_pair_DHH_polyA_Pol_assoc"/>
    <property type="match status" value="1"/>
</dbReference>
<dbReference type="Pfam" id="PF00571">
    <property type="entry name" value="CBS"/>
    <property type="match status" value="2"/>
</dbReference>
<evidence type="ECO:0000256" key="10">
    <source>
        <dbReference type="ARBA" id="ARBA00022884"/>
    </source>
</evidence>
<keyword evidence="8" id="KW-0547">Nucleotide-binding</keyword>
<accession>A0A182C725</accession>
<name>A0A182C725_9BACT</name>
<feature type="domain" description="CBS" evidence="13">
    <location>
        <begin position="313"/>
        <end position="371"/>
    </location>
</feature>
<evidence type="ECO:0000256" key="11">
    <source>
        <dbReference type="PROSITE-ProRule" id="PRU00703"/>
    </source>
</evidence>
<dbReference type="Pfam" id="PF01743">
    <property type="entry name" value="PolyA_pol"/>
    <property type="match status" value="1"/>
</dbReference>
<dbReference type="PANTHER" id="PTHR47788:SF1">
    <property type="entry name" value="A-ADDING TRNA NUCLEOTIDYLTRANSFERASE"/>
    <property type="match status" value="1"/>
</dbReference>
<dbReference type="InterPro" id="IPR038763">
    <property type="entry name" value="DHH_sf"/>
</dbReference>
<dbReference type="Gene3D" id="1.10.3090.10">
    <property type="entry name" value="cca-adding enzyme, domain 2"/>
    <property type="match status" value="1"/>
</dbReference>
<dbReference type="Gene3D" id="3.90.1640.10">
    <property type="entry name" value="inorganic pyrophosphatase (n-terminal core)"/>
    <property type="match status" value="1"/>
</dbReference>
<dbReference type="InterPro" id="IPR043519">
    <property type="entry name" value="NT_sf"/>
</dbReference>
<dbReference type="STRING" id="1453497.AT15_07180"/>
<keyword evidence="11" id="KW-0129">CBS domain</keyword>
<protein>
    <recommendedName>
        <fullName evidence="13">CBS domain-containing protein</fullName>
    </recommendedName>
</protein>
<evidence type="ECO:0000256" key="5">
    <source>
        <dbReference type="ARBA" id="ARBA00022694"/>
    </source>
</evidence>
<dbReference type="AlphaFoldDB" id="A0A182C725"/>
<dbReference type="EMBL" id="JFHK01000004">
    <property type="protein sequence ID" value="OAA31271.1"/>
    <property type="molecule type" value="Genomic_DNA"/>
</dbReference>
<comment type="caution">
    <text evidence="14">The sequence shown here is derived from an EMBL/GenBank/DDBJ whole genome shotgun (WGS) entry which is preliminary data.</text>
</comment>
<dbReference type="GO" id="GO:0008033">
    <property type="term" value="P:tRNA processing"/>
    <property type="evidence" value="ECO:0007669"/>
    <property type="project" value="UniProtKB-KW"/>
</dbReference>
<evidence type="ECO:0000256" key="2">
    <source>
        <dbReference type="ARBA" id="ARBA00007265"/>
    </source>
</evidence>
<evidence type="ECO:0000256" key="8">
    <source>
        <dbReference type="ARBA" id="ARBA00022741"/>
    </source>
</evidence>
<evidence type="ECO:0000256" key="12">
    <source>
        <dbReference type="RuleBase" id="RU003953"/>
    </source>
</evidence>
<dbReference type="InterPro" id="IPR052390">
    <property type="entry name" value="tRNA_nt/polyA_polymerase"/>
</dbReference>
<dbReference type="InterPro" id="IPR032828">
    <property type="entry name" value="PolyA_RNA-bd"/>
</dbReference>
<dbReference type="Pfam" id="PF12627">
    <property type="entry name" value="PolyA_pol_RNAbd"/>
    <property type="match status" value="1"/>
</dbReference>
<dbReference type="PATRIC" id="fig|1453497.3.peg.1430"/>
<keyword evidence="5" id="KW-0819">tRNA processing</keyword>
<dbReference type="OrthoDB" id="9805698at2"/>
<dbReference type="SUPFAM" id="SSF81891">
    <property type="entry name" value="Poly A polymerase C-terminal region-like"/>
    <property type="match status" value="1"/>
</dbReference>
<dbReference type="Gene3D" id="3.10.580.10">
    <property type="entry name" value="CBS-domain"/>
    <property type="match status" value="1"/>
</dbReference>
<evidence type="ECO:0000313" key="15">
    <source>
        <dbReference type="Proteomes" id="UP000077339"/>
    </source>
</evidence>
<evidence type="ECO:0000313" key="14">
    <source>
        <dbReference type="EMBL" id="OAA31271.1"/>
    </source>
</evidence>
<dbReference type="RefSeq" id="WP_068346273.1">
    <property type="nucleotide sequence ID" value="NZ_JFHK01000004.1"/>
</dbReference>
<dbReference type="CDD" id="cd05398">
    <property type="entry name" value="NT_ClassII-CCAase"/>
    <property type="match status" value="1"/>
</dbReference>
<evidence type="ECO:0000256" key="9">
    <source>
        <dbReference type="ARBA" id="ARBA00022842"/>
    </source>
</evidence>
<dbReference type="PANTHER" id="PTHR47788">
    <property type="entry name" value="POLYA POLYMERASE"/>
    <property type="match status" value="1"/>
</dbReference>
<evidence type="ECO:0000256" key="3">
    <source>
        <dbReference type="ARBA" id="ARBA00022555"/>
    </source>
</evidence>
<dbReference type="SMART" id="SM00116">
    <property type="entry name" value="CBS"/>
    <property type="match status" value="2"/>
</dbReference>
<dbReference type="SUPFAM" id="SSF54631">
    <property type="entry name" value="CBS-domain pair"/>
    <property type="match status" value="1"/>
</dbReference>
<dbReference type="InterPro" id="IPR000644">
    <property type="entry name" value="CBS_dom"/>
</dbReference>
<dbReference type="SUPFAM" id="SSF81301">
    <property type="entry name" value="Nucleotidyltransferase"/>
    <property type="match status" value="1"/>
</dbReference>
<dbReference type="InterPro" id="IPR046342">
    <property type="entry name" value="CBS_dom_sf"/>
</dbReference>
<comment type="cofactor">
    <cofactor evidence="1">
        <name>Mg(2+)</name>
        <dbReference type="ChEBI" id="CHEBI:18420"/>
    </cofactor>
</comment>
<keyword evidence="7" id="KW-0479">Metal-binding</keyword>
<evidence type="ECO:0000256" key="4">
    <source>
        <dbReference type="ARBA" id="ARBA00022679"/>
    </source>
</evidence>